<organism evidence="2 3">
    <name type="scientific">Caenorhabditis tropicalis</name>
    <dbReference type="NCBI Taxonomy" id="1561998"/>
    <lineage>
        <taxon>Eukaryota</taxon>
        <taxon>Metazoa</taxon>
        <taxon>Ecdysozoa</taxon>
        <taxon>Nematoda</taxon>
        <taxon>Chromadorea</taxon>
        <taxon>Rhabditida</taxon>
        <taxon>Rhabditina</taxon>
        <taxon>Rhabditomorpha</taxon>
        <taxon>Rhabditoidea</taxon>
        <taxon>Rhabditidae</taxon>
        <taxon>Peloderinae</taxon>
        <taxon>Caenorhabditis</taxon>
    </lineage>
</organism>
<keyword evidence="2" id="KW-1185">Reference proteome</keyword>
<dbReference type="Proteomes" id="UP000095282">
    <property type="component" value="Unplaced"/>
</dbReference>
<proteinExistence type="predicted"/>
<dbReference type="InterPro" id="IPR012885">
    <property type="entry name" value="F-box_Sdz-33"/>
</dbReference>
<evidence type="ECO:0000259" key="1">
    <source>
        <dbReference type="Pfam" id="PF07735"/>
    </source>
</evidence>
<dbReference type="WBParaSite" id="Csp11.Scaffold620.g6150.t1">
    <property type="protein sequence ID" value="Csp11.Scaffold620.g6150.t1"/>
    <property type="gene ID" value="Csp11.Scaffold620.g6150"/>
</dbReference>
<dbReference type="AlphaFoldDB" id="A0A1I7TI33"/>
<protein>
    <submittedName>
        <fullName evidence="3">FBA_2 domain-containing protein</fullName>
    </submittedName>
</protein>
<reference evidence="3" key="1">
    <citation type="submission" date="2016-11" db="UniProtKB">
        <authorList>
            <consortium name="WormBaseParasite"/>
        </authorList>
    </citation>
    <scope>IDENTIFICATION</scope>
</reference>
<dbReference type="PANTHER" id="PTHR21503">
    <property type="entry name" value="F-BOX-CONTAINING HYPOTHETICAL PROTEIN C.ELEGANS"/>
    <property type="match status" value="1"/>
</dbReference>
<sequence length="311" mass="36757">MEHVLCMMNPYELINLSLASSRTRRNVANFSRIKSKHRVSIGIADEPYICIVNKYEDLTFSWTSDEPTIVYEKLIIQNCVFHKHCSYSRNPIKECMEWYDYVKGVLRCQVEAVQFGLSAYPSQNKLIIDWLCSQQISTCRMEIKNTKEGFEDDLKYLLNNITLTVRVCLFLRHYKDDFQVDIPTSIYYIVIWDAKFINFEQLIRLKNRSILFNETVLTARDINEFLKSWRACESHLELEFFEMGFSGAETMNVILDLPHEETTDKKVIEPFKKHFENTRVKNFFNIERSDGKVATVGYELFNGHQFYMITN</sequence>
<feature type="domain" description="Sdz-33 F-box" evidence="1">
    <location>
        <begin position="187"/>
        <end position="243"/>
    </location>
</feature>
<evidence type="ECO:0000313" key="2">
    <source>
        <dbReference type="Proteomes" id="UP000095282"/>
    </source>
</evidence>
<accession>A0A1I7TI33</accession>
<evidence type="ECO:0000313" key="3">
    <source>
        <dbReference type="WBParaSite" id="Csp11.Scaffold620.g6150.t1"/>
    </source>
</evidence>
<dbReference type="Pfam" id="PF07735">
    <property type="entry name" value="FBA_2"/>
    <property type="match status" value="1"/>
</dbReference>
<dbReference type="eggNOG" id="ENOG502TJQU">
    <property type="taxonomic scope" value="Eukaryota"/>
</dbReference>
<name>A0A1I7TI33_9PELO</name>